<dbReference type="InterPro" id="IPR013103">
    <property type="entry name" value="RVT_2"/>
</dbReference>
<dbReference type="Pfam" id="PF22936">
    <property type="entry name" value="Pol_BBD"/>
    <property type="match status" value="1"/>
</dbReference>
<dbReference type="PANTHER" id="PTHR11439:SF455">
    <property type="entry name" value="RLK (RECEPTOR-LIKE PROTEIN KINASE) 8, PUTATIVE-RELATED"/>
    <property type="match status" value="1"/>
</dbReference>
<dbReference type="PANTHER" id="PTHR11439">
    <property type="entry name" value="GAG-POL-RELATED RETROTRANSPOSON"/>
    <property type="match status" value="1"/>
</dbReference>
<gene>
    <name evidence="3" type="primary">RE2_31</name>
    <name evidence="3" type="ORF">CK203_083528</name>
</gene>
<evidence type="ECO:0000313" key="4">
    <source>
        <dbReference type="Proteomes" id="UP000288805"/>
    </source>
</evidence>
<protein>
    <submittedName>
        <fullName evidence="3">Retrovirus-related Pol polyprotein from transposon RE2</fullName>
    </submittedName>
</protein>
<evidence type="ECO:0000259" key="2">
    <source>
        <dbReference type="Pfam" id="PF22936"/>
    </source>
</evidence>
<dbReference type="InterPro" id="IPR054722">
    <property type="entry name" value="PolX-like_BBD"/>
</dbReference>
<name>A0A438C2R2_VITVI</name>
<dbReference type="EMBL" id="QGNW01002576">
    <property type="protein sequence ID" value="RVW17521.1"/>
    <property type="molecule type" value="Genomic_DNA"/>
</dbReference>
<organism evidence="3 4">
    <name type="scientific">Vitis vinifera</name>
    <name type="common">Grape</name>
    <dbReference type="NCBI Taxonomy" id="29760"/>
    <lineage>
        <taxon>Eukaryota</taxon>
        <taxon>Viridiplantae</taxon>
        <taxon>Streptophyta</taxon>
        <taxon>Embryophyta</taxon>
        <taxon>Tracheophyta</taxon>
        <taxon>Spermatophyta</taxon>
        <taxon>Magnoliopsida</taxon>
        <taxon>eudicotyledons</taxon>
        <taxon>Gunneridae</taxon>
        <taxon>Pentapetalae</taxon>
        <taxon>rosids</taxon>
        <taxon>Vitales</taxon>
        <taxon>Vitaceae</taxon>
        <taxon>Viteae</taxon>
        <taxon>Vitis</taxon>
    </lineage>
</organism>
<proteinExistence type="predicted"/>
<feature type="domain" description="Retrovirus-related Pol polyprotein from transposon TNT 1-94-like beta-barrel" evidence="2">
    <location>
        <begin position="17"/>
        <end position="95"/>
    </location>
</feature>
<evidence type="ECO:0000259" key="1">
    <source>
        <dbReference type="Pfam" id="PF07727"/>
    </source>
</evidence>
<feature type="domain" description="Reverse transcriptase Ty1/copia-type" evidence="1">
    <location>
        <begin position="188"/>
        <end position="262"/>
    </location>
</feature>
<evidence type="ECO:0000313" key="3">
    <source>
        <dbReference type="EMBL" id="RVW17521.1"/>
    </source>
</evidence>
<sequence>MTTMVGTTPEFAYNSSWYPDFGATNHITPDIHNLTNKTELVGQDKIVMGNGIGLSIKHIGQSSFQSQFTSKFLSLNHLLHVPSITKNLLSVSKFPKDNTMYFEFFPNFCYAKYQASKEIPMVGRVKNGLYVFDDFTLLPSAKPLSIPSSTASYESSTFSFQNHVSSHFQYNPESCTAVKDSSGSLNTLDDILISGSSEQVVVHLITSLNREFALKDLGEVNYFLGIEVKHIAKGIHFSQGKYITDLLCKAKMQGANPISTLMTSGQKLSSYGSESIQDVKLYKSIVGALQYVTVTRPENAYSVNKVCQYMQAPLESHWKVVKRILRYLKRTLYHGLHLRKSPTLDLVAFCDVY</sequence>
<comment type="caution">
    <text evidence="3">The sequence shown here is derived from an EMBL/GenBank/DDBJ whole genome shotgun (WGS) entry which is preliminary data.</text>
</comment>
<accession>A0A438C2R2</accession>
<dbReference type="Pfam" id="PF07727">
    <property type="entry name" value="RVT_2"/>
    <property type="match status" value="1"/>
</dbReference>
<dbReference type="AlphaFoldDB" id="A0A438C2R2"/>
<dbReference type="Proteomes" id="UP000288805">
    <property type="component" value="Unassembled WGS sequence"/>
</dbReference>
<reference evidence="3 4" key="1">
    <citation type="journal article" date="2018" name="PLoS Genet.">
        <title>Population sequencing reveals clonal diversity and ancestral inbreeding in the grapevine cultivar Chardonnay.</title>
        <authorList>
            <person name="Roach M.J."/>
            <person name="Johnson D.L."/>
            <person name="Bohlmann J."/>
            <person name="van Vuuren H.J."/>
            <person name="Jones S.J."/>
            <person name="Pretorius I.S."/>
            <person name="Schmidt S.A."/>
            <person name="Borneman A.R."/>
        </authorList>
    </citation>
    <scope>NUCLEOTIDE SEQUENCE [LARGE SCALE GENOMIC DNA]</scope>
    <source>
        <strain evidence="4">cv. Chardonnay</strain>
        <tissue evidence="3">Leaf</tissue>
    </source>
</reference>